<comment type="function">
    <text evidence="9">Digests double-stranded RNA. Involved in the processing of primary rRNA transcript to yield the immediate precursors to the large and small rRNAs (23S and 16S). Processes some mRNAs, and tRNAs when they are encoded in the rRNA operon. Processes pre-crRNA and tracrRNA of type II CRISPR loci if present in the organism.</text>
</comment>
<dbReference type="FunFam" id="1.10.1520.10:FF:000001">
    <property type="entry name" value="Ribonuclease 3"/>
    <property type="match status" value="1"/>
</dbReference>
<dbReference type="Proteomes" id="UP000178425">
    <property type="component" value="Unassembled WGS sequence"/>
</dbReference>
<dbReference type="CDD" id="cd00593">
    <property type="entry name" value="RIBOc"/>
    <property type="match status" value="1"/>
</dbReference>
<keyword evidence="5 9" id="KW-0540">Nuclease</keyword>
<organism evidence="13 14">
    <name type="scientific">Candidatus Giovannonibacteria bacterium RIFCSPHIGHO2_02_43_13</name>
    <dbReference type="NCBI Taxonomy" id="1798330"/>
    <lineage>
        <taxon>Bacteria</taxon>
        <taxon>Candidatus Giovannoniibacteriota</taxon>
    </lineage>
</organism>
<reference evidence="13 14" key="1">
    <citation type="journal article" date="2016" name="Nat. Commun.">
        <title>Thousands of microbial genomes shed light on interconnected biogeochemical processes in an aquifer system.</title>
        <authorList>
            <person name="Anantharaman K."/>
            <person name="Brown C.T."/>
            <person name="Hug L.A."/>
            <person name="Sharon I."/>
            <person name="Castelle C.J."/>
            <person name="Probst A.J."/>
            <person name="Thomas B.C."/>
            <person name="Singh A."/>
            <person name="Wilkins M.J."/>
            <person name="Karaoz U."/>
            <person name="Brodie E.L."/>
            <person name="Williams K.H."/>
            <person name="Hubbard S.S."/>
            <person name="Banfield J.F."/>
        </authorList>
    </citation>
    <scope>NUCLEOTIDE SEQUENCE [LARGE SCALE GENOMIC DNA]</scope>
</reference>
<dbReference type="NCBIfam" id="TIGR02191">
    <property type="entry name" value="RNaseIII"/>
    <property type="match status" value="1"/>
</dbReference>
<comment type="similarity">
    <text evidence="2">Belongs to the ribonuclease III family.</text>
</comment>
<dbReference type="CDD" id="cd10845">
    <property type="entry name" value="DSRM_RNAse_III_family"/>
    <property type="match status" value="1"/>
</dbReference>
<keyword evidence="9" id="KW-0479">Metal-binding</keyword>
<comment type="cofactor">
    <cofactor evidence="9">
        <name>Mg(2+)</name>
        <dbReference type="ChEBI" id="CHEBI:18420"/>
    </cofactor>
</comment>
<dbReference type="PROSITE" id="PS00517">
    <property type="entry name" value="RNASE_3_1"/>
    <property type="match status" value="1"/>
</dbReference>
<dbReference type="Pfam" id="PF00035">
    <property type="entry name" value="dsrm"/>
    <property type="match status" value="1"/>
</dbReference>
<feature type="active site" evidence="9">
    <location>
        <position position="61"/>
    </location>
</feature>
<dbReference type="SUPFAM" id="SSF54768">
    <property type="entry name" value="dsRNA-binding domain-like"/>
    <property type="match status" value="1"/>
</dbReference>
<dbReference type="PROSITE" id="PS50142">
    <property type="entry name" value="RNASE_3_2"/>
    <property type="match status" value="1"/>
</dbReference>
<comment type="caution">
    <text evidence="13">The sequence shown here is derived from an EMBL/GenBank/DDBJ whole genome shotgun (WGS) entry which is preliminary data.</text>
</comment>
<feature type="binding site" evidence="9">
    <location>
        <position position="57"/>
    </location>
    <ligand>
        <name>Mg(2+)</name>
        <dbReference type="ChEBI" id="CHEBI:18420"/>
    </ligand>
</feature>
<dbReference type="Gene3D" id="3.30.160.20">
    <property type="match status" value="1"/>
</dbReference>
<keyword evidence="9" id="KW-0819">tRNA processing</keyword>
<keyword evidence="3 9" id="KW-0698">rRNA processing</keyword>
<keyword evidence="8 9" id="KW-0694">RNA-binding</keyword>
<proteinExistence type="inferred from homology"/>
<keyword evidence="9" id="KW-0963">Cytoplasm</keyword>
<dbReference type="InterPro" id="IPR014720">
    <property type="entry name" value="dsRBD_dom"/>
</dbReference>
<dbReference type="Gene3D" id="1.10.1520.10">
    <property type="entry name" value="Ribonuclease III domain"/>
    <property type="match status" value="1"/>
</dbReference>
<dbReference type="InterPro" id="IPR000999">
    <property type="entry name" value="RNase_III_dom"/>
</dbReference>
<dbReference type="GO" id="GO:0003725">
    <property type="term" value="F:double-stranded RNA binding"/>
    <property type="evidence" value="ECO:0007669"/>
    <property type="project" value="TreeGrafter"/>
</dbReference>
<feature type="region of interest" description="Disordered" evidence="10">
    <location>
        <begin position="220"/>
        <end position="241"/>
    </location>
</feature>
<evidence type="ECO:0000256" key="2">
    <source>
        <dbReference type="ARBA" id="ARBA00010183"/>
    </source>
</evidence>
<dbReference type="GO" id="GO:0008033">
    <property type="term" value="P:tRNA processing"/>
    <property type="evidence" value="ECO:0007669"/>
    <property type="project" value="UniProtKB-KW"/>
</dbReference>
<comment type="catalytic activity">
    <reaction evidence="1 9">
        <text>Endonucleolytic cleavage to 5'-phosphomonoester.</text>
        <dbReference type="EC" id="3.1.26.3"/>
    </reaction>
</comment>
<protein>
    <recommendedName>
        <fullName evidence="9">Ribonuclease 3</fullName>
        <ecNumber evidence="9">3.1.26.3</ecNumber>
    </recommendedName>
    <alternativeName>
        <fullName evidence="9">Ribonuclease III</fullName>
        <shortName evidence="9">RNase III</shortName>
    </alternativeName>
</protein>
<evidence type="ECO:0000256" key="4">
    <source>
        <dbReference type="ARBA" id="ARBA00022664"/>
    </source>
</evidence>
<dbReference type="InterPro" id="IPR011907">
    <property type="entry name" value="RNase_III"/>
</dbReference>
<keyword evidence="9" id="KW-0699">rRNA-binding</keyword>
<evidence type="ECO:0000256" key="1">
    <source>
        <dbReference type="ARBA" id="ARBA00000109"/>
    </source>
</evidence>
<evidence type="ECO:0000256" key="8">
    <source>
        <dbReference type="ARBA" id="ARBA00022884"/>
    </source>
</evidence>
<dbReference type="GO" id="GO:0004525">
    <property type="term" value="F:ribonuclease III activity"/>
    <property type="evidence" value="ECO:0007669"/>
    <property type="project" value="UniProtKB-UniRule"/>
</dbReference>
<feature type="domain" description="DRBM" evidence="11">
    <location>
        <begin position="171"/>
        <end position="240"/>
    </location>
</feature>
<dbReference type="SMART" id="SM00535">
    <property type="entry name" value="RIBOc"/>
    <property type="match status" value="1"/>
</dbReference>
<dbReference type="EC" id="3.1.26.3" evidence="9"/>
<dbReference type="GO" id="GO:0019843">
    <property type="term" value="F:rRNA binding"/>
    <property type="evidence" value="ECO:0007669"/>
    <property type="project" value="UniProtKB-KW"/>
</dbReference>
<dbReference type="PROSITE" id="PS50137">
    <property type="entry name" value="DS_RBD"/>
    <property type="match status" value="1"/>
</dbReference>
<feature type="active site" evidence="9">
    <location>
        <position position="133"/>
    </location>
</feature>
<feature type="binding site" evidence="9">
    <location>
        <position position="130"/>
    </location>
    <ligand>
        <name>Mg(2+)</name>
        <dbReference type="ChEBI" id="CHEBI:18420"/>
    </ligand>
</feature>
<gene>
    <name evidence="9" type="primary">rnc</name>
    <name evidence="13" type="ORF">A2W54_03005</name>
</gene>
<feature type="binding site" evidence="9">
    <location>
        <position position="133"/>
    </location>
    <ligand>
        <name>Mg(2+)</name>
        <dbReference type="ChEBI" id="CHEBI:18420"/>
    </ligand>
</feature>
<keyword evidence="9" id="KW-0460">Magnesium</keyword>
<keyword evidence="7 9" id="KW-0378">Hydrolase</keyword>
<dbReference type="GO" id="GO:0006364">
    <property type="term" value="P:rRNA processing"/>
    <property type="evidence" value="ECO:0007669"/>
    <property type="project" value="UniProtKB-UniRule"/>
</dbReference>
<evidence type="ECO:0000256" key="10">
    <source>
        <dbReference type="SAM" id="MobiDB-lite"/>
    </source>
</evidence>
<dbReference type="SMART" id="SM00358">
    <property type="entry name" value="DSRM"/>
    <property type="match status" value="1"/>
</dbReference>
<dbReference type="GO" id="GO:0006397">
    <property type="term" value="P:mRNA processing"/>
    <property type="evidence" value="ECO:0007669"/>
    <property type="project" value="UniProtKB-UniRule"/>
</dbReference>
<dbReference type="PANTHER" id="PTHR11207">
    <property type="entry name" value="RIBONUCLEASE III"/>
    <property type="match status" value="1"/>
</dbReference>
<dbReference type="GO" id="GO:0005737">
    <property type="term" value="C:cytoplasm"/>
    <property type="evidence" value="ECO:0007669"/>
    <property type="project" value="UniProtKB-SubCell"/>
</dbReference>
<comment type="subcellular location">
    <subcellularLocation>
        <location evidence="9">Cytoplasm</location>
    </subcellularLocation>
</comment>
<evidence type="ECO:0000259" key="12">
    <source>
        <dbReference type="PROSITE" id="PS50142"/>
    </source>
</evidence>
<evidence type="ECO:0000256" key="5">
    <source>
        <dbReference type="ARBA" id="ARBA00022722"/>
    </source>
</evidence>
<accession>A0A1F5WSW8</accession>
<dbReference type="Pfam" id="PF14622">
    <property type="entry name" value="Ribonucleas_3_3"/>
    <property type="match status" value="1"/>
</dbReference>
<evidence type="ECO:0000313" key="14">
    <source>
        <dbReference type="Proteomes" id="UP000178425"/>
    </source>
</evidence>
<evidence type="ECO:0000313" key="13">
    <source>
        <dbReference type="EMBL" id="OGF78735.1"/>
    </source>
</evidence>
<dbReference type="GO" id="GO:0010468">
    <property type="term" value="P:regulation of gene expression"/>
    <property type="evidence" value="ECO:0007669"/>
    <property type="project" value="TreeGrafter"/>
</dbReference>
<sequence length="241" mass="26809">MTDLSQFEKTLGVEFKDKNLLKTALTHRSYLNENPPMSPPPAGGGRGGGAEHNERLEFLGDAVLELVVTEHLYKIFPDKPEGDLTSLRASLVNATMLGNIAGDLGYNKFLLLSRGEAKDVGRARQYILANAFESVTGAIYLDRGYEEVAKFIGHVLFPKINEIVEQKLYRDAKSLFQEEAQERESVTPTYSVIKEWGPDHDKHFIVGVYLKKELVAEGEGPSKQEAQQQAAEMALKQKGWG</sequence>
<comment type="subunit">
    <text evidence="9">Homodimer.</text>
</comment>
<feature type="region of interest" description="Disordered" evidence="10">
    <location>
        <begin position="28"/>
        <end position="51"/>
    </location>
</feature>
<dbReference type="HAMAP" id="MF_00104">
    <property type="entry name" value="RNase_III"/>
    <property type="match status" value="1"/>
</dbReference>
<dbReference type="InterPro" id="IPR036389">
    <property type="entry name" value="RNase_III_sf"/>
</dbReference>
<feature type="domain" description="RNase III" evidence="12">
    <location>
        <begin position="4"/>
        <end position="144"/>
    </location>
</feature>
<dbReference type="PANTHER" id="PTHR11207:SF0">
    <property type="entry name" value="RIBONUCLEASE 3"/>
    <property type="match status" value="1"/>
</dbReference>
<evidence type="ECO:0000256" key="6">
    <source>
        <dbReference type="ARBA" id="ARBA00022759"/>
    </source>
</evidence>
<feature type="compositionally biased region" description="Low complexity" evidence="10">
    <location>
        <begin position="224"/>
        <end position="234"/>
    </location>
</feature>
<dbReference type="EMBL" id="MFHI01000020">
    <property type="protein sequence ID" value="OGF78735.1"/>
    <property type="molecule type" value="Genomic_DNA"/>
</dbReference>
<dbReference type="SUPFAM" id="SSF69065">
    <property type="entry name" value="RNase III domain-like"/>
    <property type="match status" value="1"/>
</dbReference>
<keyword evidence="4 9" id="KW-0507">mRNA processing</keyword>
<dbReference type="GO" id="GO:0046872">
    <property type="term" value="F:metal ion binding"/>
    <property type="evidence" value="ECO:0007669"/>
    <property type="project" value="UniProtKB-KW"/>
</dbReference>
<evidence type="ECO:0000256" key="7">
    <source>
        <dbReference type="ARBA" id="ARBA00022801"/>
    </source>
</evidence>
<keyword evidence="6 9" id="KW-0255">Endonuclease</keyword>
<name>A0A1F5WSW8_9BACT</name>
<evidence type="ECO:0000256" key="3">
    <source>
        <dbReference type="ARBA" id="ARBA00022552"/>
    </source>
</evidence>
<evidence type="ECO:0000256" key="9">
    <source>
        <dbReference type="HAMAP-Rule" id="MF_00104"/>
    </source>
</evidence>
<evidence type="ECO:0000259" key="11">
    <source>
        <dbReference type="PROSITE" id="PS50137"/>
    </source>
</evidence>
<dbReference type="AlphaFoldDB" id="A0A1F5WSW8"/>